<dbReference type="PANTHER" id="PTHR43581:SF2">
    <property type="entry name" value="EXCINUCLEASE ATPASE SUBUNIT"/>
    <property type="match status" value="1"/>
</dbReference>
<dbReference type="HOGENOM" id="CLU_904902_0_0_2"/>
<dbReference type="Pfam" id="PF13175">
    <property type="entry name" value="AAA_15"/>
    <property type="match status" value="1"/>
</dbReference>
<evidence type="ECO:0000313" key="2">
    <source>
        <dbReference type="EMBL" id="ABL88643.1"/>
    </source>
</evidence>
<name>A1RUL1_PYRIL</name>
<dbReference type="STRING" id="384616.Pisl_1487"/>
<dbReference type="InterPro" id="IPR027417">
    <property type="entry name" value="P-loop_NTPase"/>
</dbReference>
<dbReference type="eggNOG" id="arCOG03233">
    <property type="taxonomic scope" value="Archaea"/>
</dbReference>
<dbReference type="Gene3D" id="3.40.50.300">
    <property type="entry name" value="P-loop containing nucleotide triphosphate hydrolases"/>
    <property type="match status" value="1"/>
</dbReference>
<dbReference type="Proteomes" id="UP000002595">
    <property type="component" value="Chromosome"/>
</dbReference>
<accession>A1RUL1</accession>
<keyword evidence="3" id="KW-1185">Reference proteome</keyword>
<feature type="domain" description="Endonuclease GajA/Old nuclease/RecF-like AAA" evidence="1">
    <location>
        <begin position="4"/>
        <end position="46"/>
    </location>
</feature>
<evidence type="ECO:0000259" key="1">
    <source>
        <dbReference type="Pfam" id="PF13175"/>
    </source>
</evidence>
<evidence type="ECO:0000313" key="3">
    <source>
        <dbReference type="Proteomes" id="UP000002595"/>
    </source>
</evidence>
<dbReference type="SUPFAM" id="SSF52540">
    <property type="entry name" value="P-loop containing nucleoside triphosphate hydrolases"/>
    <property type="match status" value="1"/>
</dbReference>
<dbReference type="KEGG" id="pis:Pisl_1487"/>
<dbReference type="AlphaFoldDB" id="A1RUL1"/>
<gene>
    <name evidence="2" type="ordered locus">Pisl_1487</name>
</gene>
<protein>
    <recommendedName>
        <fullName evidence="1">Endonuclease GajA/Old nuclease/RecF-like AAA domain-containing protein</fullName>
    </recommendedName>
</protein>
<dbReference type="PANTHER" id="PTHR43581">
    <property type="entry name" value="ATP/GTP PHOSPHATASE"/>
    <property type="match status" value="1"/>
</dbReference>
<proteinExistence type="predicted"/>
<organism evidence="2 3">
    <name type="scientific">Pyrobaculum islandicum (strain DSM 4184 / JCM 9189 / GEO3)</name>
    <dbReference type="NCBI Taxonomy" id="384616"/>
    <lineage>
        <taxon>Archaea</taxon>
        <taxon>Thermoproteota</taxon>
        <taxon>Thermoprotei</taxon>
        <taxon>Thermoproteales</taxon>
        <taxon>Thermoproteaceae</taxon>
        <taxon>Pyrobaculum</taxon>
    </lineage>
</organism>
<dbReference type="InterPro" id="IPR041685">
    <property type="entry name" value="AAA_GajA/Old/RecF-like"/>
</dbReference>
<dbReference type="EMBL" id="CP000504">
    <property type="protein sequence ID" value="ABL88643.1"/>
    <property type="molecule type" value="Genomic_DNA"/>
</dbReference>
<reference evidence="2" key="1">
    <citation type="submission" date="2006-12" db="EMBL/GenBank/DDBJ databases">
        <title>Complete sequence of Pyrobaculum islandicum DSM 4184.</title>
        <authorList>
            <person name="Copeland A."/>
            <person name="Lucas S."/>
            <person name="Lapidus A."/>
            <person name="Barry K."/>
            <person name="Detter J.C."/>
            <person name="Glavina del Rio T."/>
            <person name="Dalin E."/>
            <person name="Tice H."/>
            <person name="Pitluck S."/>
            <person name="Meincke L."/>
            <person name="Brettin T."/>
            <person name="Bruce D."/>
            <person name="Han C."/>
            <person name="Tapia R."/>
            <person name="Gilna P."/>
            <person name="Schmutz J."/>
            <person name="Larimer F."/>
            <person name="Land M."/>
            <person name="Hauser L."/>
            <person name="Kyrpides N."/>
            <person name="Mikhailova N."/>
            <person name="Cozen A.E."/>
            <person name="Fitz-Gibbon S.T."/>
            <person name="House C.H."/>
            <person name="Saltikov C."/>
            <person name="Lowe T."/>
            <person name="Richardson P."/>
        </authorList>
    </citation>
    <scope>NUCLEOTIDE SEQUENCE [LARGE SCALE GENOMIC DNA]</scope>
    <source>
        <strain evidence="2">DSM 4184</strain>
    </source>
</reference>
<dbReference type="InterPro" id="IPR051396">
    <property type="entry name" value="Bact_Antivir_Def_Nuclease"/>
</dbReference>
<sequence length="343" mass="38872">MDVELYVKNWRCIEEARVSLRPVTVFIGGNSTGKSSLAYAAYFLAKISEPEWRDVNKVLAQLYGVSLDGVVRSDGARRFYPVIVEAGGARFEAQSPDNAATPNTKPWRDHYLLPSQRLSFLRLSQLIPKIREAMSKHPETRPFLALASSLFETLKTIPVMPPLYFFLEDLTKLYLGRGFVRRREMGIGTLVEEVMPLLSLIAYSYVDPFITKLQLPLDLAPDGFADSAIIEQFVDAAREDSLLVIEEPEIHKNPITTINLVKHIAARAVEKKLTVVMTTHSDIAIKALLKAVEDKSLETQHVAVYYFERSAENPWTRVRELRVYEDGTIEELPDVERVVSMLF</sequence>